<sequence>MPENEKQTIEVEEHQEDLGRIEISPEVIEVIASLAAIEVVGVGEMYGGFAAGMVEKLGGHSNRKGVKVDLTDEGITIDVQLIMNYGVSIPEVAEKVQDNIVQKLKRMTALDVSEINIHVVGVRFEHKENDNDAVD</sequence>
<evidence type="ECO:0000256" key="1">
    <source>
        <dbReference type="ARBA" id="ARBA00005721"/>
    </source>
</evidence>
<dbReference type="EMBL" id="AFVQ02000019">
    <property type="protein sequence ID" value="KLI03646.1"/>
    <property type="molecule type" value="Genomic_DNA"/>
</dbReference>
<evidence type="ECO:0008006" key="4">
    <source>
        <dbReference type="Google" id="ProtNLM"/>
    </source>
</evidence>
<proteinExistence type="inferred from homology"/>
<comment type="caution">
    <text evidence="2">The sequence shown here is derived from an EMBL/GenBank/DDBJ whole genome shotgun (WGS) entry which is preliminary data.</text>
</comment>
<dbReference type="Pfam" id="PF03780">
    <property type="entry name" value="Asp23"/>
    <property type="match status" value="1"/>
</dbReference>
<dbReference type="InterPro" id="IPR005531">
    <property type="entry name" value="Asp23"/>
</dbReference>
<comment type="similarity">
    <text evidence="1">Belongs to the asp23 family.</text>
</comment>
<evidence type="ECO:0000313" key="2">
    <source>
        <dbReference type="EMBL" id="KLI03646.1"/>
    </source>
</evidence>
<dbReference type="AlphaFoldDB" id="A0A0U1QSI5"/>
<evidence type="ECO:0000313" key="3">
    <source>
        <dbReference type="Proteomes" id="UP000035553"/>
    </source>
</evidence>
<name>A0A0U1QSI5_9BACL</name>
<accession>A0A0U1QSI5</accession>
<dbReference type="PANTHER" id="PTHR34297">
    <property type="entry name" value="HYPOTHETICAL CYTOSOLIC PROTEIN-RELATED"/>
    <property type="match status" value="1"/>
</dbReference>
<organism evidence="2 3">
    <name type="scientific">Sporolactobacillus inulinus CASD</name>
    <dbReference type="NCBI Taxonomy" id="1069536"/>
    <lineage>
        <taxon>Bacteria</taxon>
        <taxon>Bacillati</taxon>
        <taxon>Bacillota</taxon>
        <taxon>Bacilli</taxon>
        <taxon>Bacillales</taxon>
        <taxon>Sporolactobacillaceae</taxon>
        <taxon>Sporolactobacillus</taxon>
    </lineage>
</organism>
<dbReference type="RefSeq" id="WP_010023424.1">
    <property type="nucleotide sequence ID" value="NZ_AFVQ02000019.1"/>
</dbReference>
<dbReference type="PANTHER" id="PTHR34297:SF1">
    <property type="entry name" value="ASP23_GLS24 FAMILY ENVELOPE STRESS RESPONSE PROTEIN"/>
    <property type="match status" value="1"/>
</dbReference>
<dbReference type="STRING" id="1069536.SINU_01755"/>
<protein>
    <recommendedName>
        <fullName evidence="4">Alkaline-shock protein</fullName>
    </recommendedName>
</protein>
<reference evidence="2 3" key="1">
    <citation type="journal article" date="2011" name="J. Bacteriol.">
        <title>Draft genome sequence of Sporolactobacillus inulinus strain CASD, an efficient D-lactic acid-producing bacterium with high-concentration lactate tolerance capability.</title>
        <authorList>
            <person name="Yu B."/>
            <person name="Su F."/>
            <person name="Wang L."/>
            <person name="Xu K."/>
            <person name="Zhao B."/>
            <person name="Xu P."/>
        </authorList>
    </citation>
    <scope>NUCLEOTIDE SEQUENCE [LARGE SCALE GENOMIC DNA]</scope>
    <source>
        <strain evidence="2 3">CASD</strain>
    </source>
</reference>
<dbReference type="Proteomes" id="UP000035553">
    <property type="component" value="Unassembled WGS sequence"/>
</dbReference>
<keyword evidence="3" id="KW-1185">Reference proteome</keyword>
<gene>
    <name evidence="2" type="ORF">SINU_01755</name>
</gene>
<dbReference type="OrthoDB" id="9793465at2"/>